<proteinExistence type="predicted"/>
<dbReference type="RefSeq" id="XP_001589209.1">
    <property type="nucleotide sequence ID" value="XM_001589159.1"/>
</dbReference>
<name>A0A1D9PRU5_SCLS1</name>
<dbReference type="KEGG" id="ssl:SS1G_09842"/>
<organism evidence="1 2">
    <name type="scientific">Sclerotinia sclerotiorum (strain ATCC 18683 / 1980 / Ss-1)</name>
    <name type="common">White mold</name>
    <name type="synonym">Whetzelinia sclerotiorum</name>
    <dbReference type="NCBI Taxonomy" id="665079"/>
    <lineage>
        <taxon>Eukaryota</taxon>
        <taxon>Fungi</taxon>
        <taxon>Dikarya</taxon>
        <taxon>Ascomycota</taxon>
        <taxon>Pezizomycotina</taxon>
        <taxon>Leotiomycetes</taxon>
        <taxon>Helotiales</taxon>
        <taxon>Sclerotiniaceae</taxon>
        <taxon>Sclerotinia</taxon>
    </lineage>
</organism>
<sequence>MAERLSDLGDLGDEFVHIFVGAEKKKLSVRKKLICKSGEFFRAAFQENDFKEGVENKMDH</sequence>
<dbReference type="VEuPathDB" id="FungiDB:sscle_01g001870"/>
<evidence type="ECO:0008006" key="3">
    <source>
        <dbReference type="Google" id="ProtNLM"/>
    </source>
</evidence>
<reference evidence="2" key="1">
    <citation type="journal article" date="2017" name="Genome Biol. Evol.">
        <title>The complete genome sequence of the phytopathogenic fungus Sclerotinia sclerotiorum reveals insights into the genome architecture of broad host range pathogens.</title>
        <authorList>
            <person name="Derbyshire M."/>
            <person name="Denton-Giles M."/>
            <person name="Hegedus D."/>
            <person name="Seifbarghy S."/>
            <person name="Rollins J."/>
            <person name="van Kan J."/>
            <person name="Seidl M.F."/>
            <person name="Faino L."/>
            <person name="Mbengue M."/>
            <person name="Navaud O."/>
            <person name="Raffaele S."/>
            <person name="Hammond-Kosack K."/>
            <person name="Heard S."/>
            <person name="Oliver R."/>
        </authorList>
    </citation>
    <scope>NUCLEOTIDE SEQUENCE [LARGE SCALE GENOMIC DNA]</scope>
    <source>
        <strain evidence="2">ATCC 18683 / 1980 / Ss-1</strain>
    </source>
</reference>
<evidence type="ECO:0000313" key="1">
    <source>
        <dbReference type="EMBL" id="APA05417.1"/>
    </source>
</evidence>
<dbReference type="EMBL" id="CP017814">
    <property type="protein sequence ID" value="APA05417.1"/>
    <property type="molecule type" value="Genomic_DNA"/>
</dbReference>
<accession>A0A1D9PRU5</accession>
<dbReference type="OrthoDB" id="3530079at2759"/>
<evidence type="ECO:0000313" key="2">
    <source>
        <dbReference type="Proteomes" id="UP000177798"/>
    </source>
</evidence>
<dbReference type="AlphaFoldDB" id="A0A1D9PRU5"/>
<protein>
    <recommendedName>
        <fullName evidence="3">BTB domain-containing protein</fullName>
    </recommendedName>
</protein>
<dbReference type="Proteomes" id="UP000177798">
    <property type="component" value="Chromosome 1"/>
</dbReference>
<gene>
    <name evidence="1" type="ORF">sscle_01g001870</name>
</gene>